<dbReference type="PANTHER" id="PTHR12609">
    <property type="entry name" value="MICROTUBULE ASSOCIATED PROTEIN XMAP215"/>
    <property type="match status" value="1"/>
</dbReference>
<feature type="region of interest" description="Disordered" evidence="4">
    <location>
        <begin position="491"/>
        <end position="570"/>
    </location>
</feature>
<dbReference type="GO" id="GO:0005856">
    <property type="term" value="C:cytoskeleton"/>
    <property type="evidence" value="ECO:0007669"/>
    <property type="project" value="UniProtKB-SubCell"/>
</dbReference>
<dbReference type="InterPro" id="IPR016024">
    <property type="entry name" value="ARM-type_fold"/>
</dbReference>
<name>A0A7R8WLI7_9CRUS</name>
<gene>
    <name evidence="5" type="ORF">CTOB1V02_LOCUS11842</name>
</gene>
<dbReference type="OrthoDB" id="205662at2759"/>
<dbReference type="GO" id="GO:0007051">
    <property type="term" value="P:spindle organization"/>
    <property type="evidence" value="ECO:0007669"/>
    <property type="project" value="InterPro"/>
</dbReference>
<dbReference type="EMBL" id="OB667548">
    <property type="protein sequence ID" value="CAD7234024.1"/>
    <property type="molecule type" value="Genomic_DNA"/>
</dbReference>
<feature type="compositionally biased region" description="Gly residues" evidence="4">
    <location>
        <begin position="190"/>
        <end position="206"/>
    </location>
</feature>
<dbReference type="Gene3D" id="1.25.10.10">
    <property type="entry name" value="Leucine-rich Repeat Variant"/>
    <property type="match status" value="2"/>
</dbReference>
<feature type="compositionally biased region" description="Pro residues" evidence="4">
    <location>
        <begin position="497"/>
        <end position="513"/>
    </location>
</feature>
<dbReference type="SMART" id="SM01349">
    <property type="entry name" value="TOG"/>
    <property type="match status" value="1"/>
</dbReference>
<proteinExistence type="predicted"/>
<dbReference type="InterPro" id="IPR045110">
    <property type="entry name" value="XMAP215"/>
</dbReference>
<reference evidence="5" key="1">
    <citation type="submission" date="2020-11" db="EMBL/GenBank/DDBJ databases">
        <authorList>
            <person name="Tran Van P."/>
        </authorList>
    </citation>
    <scope>NUCLEOTIDE SEQUENCE</scope>
</reference>
<feature type="region of interest" description="Disordered" evidence="4">
    <location>
        <begin position="638"/>
        <end position="660"/>
    </location>
</feature>
<keyword evidence="3" id="KW-0206">Cytoskeleton</keyword>
<accession>A0A7R8WLI7</accession>
<feature type="region of interest" description="Disordered" evidence="4">
    <location>
        <begin position="184"/>
        <end position="234"/>
    </location>
</feature>
<dbReference type="FunFam" id="1.25.10.10:FF:000050">
    <property type="entry name" value="Cytoskeleton-associated protein 5 isoform X1"/>
    <property type="match status" value="1"/>
</dbReference>
<dbReference type="GO" id="GO:0046785">
    <property type="term" value="P:microtubule polymerization"/>
    <property type="evidence" value="ECO:0007669"/>
    <property type="project" value="InterPro"/>
</dbReference>
<dbReference type="GO" id="GO:0051010">
    <property type="term" value="F:microtubule plus-end binding"/>
    <property type="evidence" value="ECO:0007669"/>
    <property type="project" value="InterPro"/>
</dbReference>
<dbReference type="InterPro" id="IPR034085">
    <property type="entry name" value="TOG"/>
</dbReference>
<evidence type="ECO:0000256" key="3">
    <source>
        <dbReference type="ARBA" id="ARBA00023212"/>
    </source>
</evidence>
<evidence type="ECO:0000313" key="5">
    <source>
        <dbReference type="EMBL" id="CAD7234024.1"/>
    </source>
</evidence>
<dbReference type="GO" id="GO:0030951">
    <property type="term" value="P:establishment or maintenance of microtubule cytoskeleton polarity"/>
    <property type="evidence" value="ECO:0007669"/>
    <property type="project" value="InterPro"/>
</dbReference>
<feature type="non-terminal residue" evidence="5">
    <location>
        <position position="1"/>
    </location>
</feature>
<protein>
    <submittedName>
        <fullName evidence="5">Uncharacterized protein</fullName>
    </submittedName>
</protein>
<evidence type="ECO:0000256" key="4">
    <source>
        <dbReference type="SAM" id="MobiDB-lite"/>
    </source>
</evidence>
<dbReference type="InterPro" id="IPR048491">
    <property type="entry name" value="XMAP215_CLASP_TOG"/>
</dbReference>
<dbReference type="GO" id="GO:0061863">
    <property type="term" value="F:microtubule plus end polymerase"/>
    <property type="evidence" value="ECO:0007669"/>
    <property type="project" value="InterPro"/>
</dbReference>
<dbReference type="InterPro" id="IPR011989">
    <property type="entry name" value="ARM-like"/>
</dbReference>
<keyword evidence="2" id="KW-0963">Cytoplasm</keyword>
<dbReference type="AlphaFoldDB" id="A0A7R8WLI7"/>
<sequence length="660" mass="71911">MPDIEVSNSAKTFIQLANGEIVYHCSVENNPLNNPEALEFLGQRGTKPTDSEYARLSLFRQLDPCIRESFLPGGALAAGDRRGEDLLACLGSLFSDCEDRNPEVRKNAGEALVPVMIHLGYDSMAKAASRLKPASKPNIMNMLEKARQNLPLKPIPTEAQKGAASPAPSFLCYAAGTKGMAVKRPASGPGVRGGGAAGGSGGGTQSGGPNQAAAPAKTGKKDEEDLSPPLGVNNLKGQRFLDEEKLKILKWQFQNGPREDLVDQLKELLQAASINQTLHAHMFHQDFRYHLKALDTLMGDLPGNVAGLIANLDLVLKWLTIRFYDTNPSVILRGLEYLELAFSCLVEHEYLLADPEGAAFVPHLVIKLGDPKDAVRSGCRNIFHKMYSVYSSGNVFPYLLEGLRSKNGRQRSGCLEEMAHVIQHFGMSGFLGLIGPAMKEMARQISDRDSSVRNAALNAITQVYFIEGEKVHRMIGQIPEKDLSLLEERIKRASESRPPPPPVAQSLPTPPQIPQEAASGSSATMSRPPRPTVTLRKEPEPLEVKPPNRFRGGEEQPTPLTPTSRDPEPEKVVWNKFPHMTPVVLPSEQIAPGDITDDEIEHLKHRRVQRPRATLPSGALEGSVQAVASSAELQQNISHTTSASYQRRDSTMAAGSISSK</sequence>
<dbReference type="Pfam" id="PF21041">
    <property type="entry name" value="XMAP215_CLASP_TOG"/>
    <property type="match status" value="1"/>
</dbReference>
<evidence type="ECO:0000256" key="1">
    <source>
        <dbReference type="ARBA" id="ARBA00004245"/>
    </source>
</evidence>
<comment type="subcellular location">
    <subcellularLocation>
        <location evidence="1">Cytoplasm</location>
        <location evidence="1">Cytoskeleton</location>
    </subcellularLocation>
</comment>
<evidence type="ECO:0000256" key="2">
    <source>
        <dbReference type="ARBA" id="ARBA00022490"/>
    </source>
</evidence>
<organism evidence="5">
    <name type="scientific">Cyprideis torosa</name>
    <dbReference type="NCBI Taxonomy" id="163714"/>
    <lineage>
        <taxon>Eukaryota</taxon>
        <taxon>Metazoa</taxon>
        <taxon>Ecdysozoa</taxon>
        <taxon>Arthropoda</taxon>
        <taxon>Crustacea</taxon>
        <taxon>Oligostraca</taxon>
        <taxon>Ostracoda</taxon>
        <taxon>Podocopa</taxon>
        <taxon>Podocopida</taxon>
        <taxon>Cytherocopina</taxon>
        <taxon>Cytheroidea</taxon>
        <taxon>Cytherideidae</taxon>
        <taxon>Cyprideis</taxon>
    </lineage>
</organism>
<dbReference type="SUPFAM" id="SSF48371">
    <property type="entry name" value="ARM repeat"/>
    <property type="match status" value="1"/>
</dbReference>